<gene>
    <name evidence="11" type="primary">106662803</name>
</gene>
<evidence type="ECO:0000256" key="4">
    <source>
        <dbReference type="ARBA" id="ARBA00022614"/>
    </source>
</evidence>
<dbReference type="FunFam" id="3.10.450.50:FF:000004">
    <property type="entry name" value="Nuclear RNA export factor 1"/>
    <property type="match status" value="1"/>
</dbReference>
<dbReference type="InterPro" id="IPR012677">
    <property type="entry name" value="Nucleotide-bd_a/b_plait_sf"/>
</dbReference>
<dbReference type="EnsemblMetazoa" id="XM_014387153.2">
    <property type="protein sequence ID" value="XP_014242639.1"/>
    <property type="gene ID" value="LOC106662803"/>
</dbReference>
<evidence type="ECO:0000259" key="10">
    <source>
        <dbReference type="PROSITE" id="PS51281"/>
    </source>
</evidence>
<dbReference type="Pfam" id="PF09162">
    <property type="entry name" value="Tap-RNA_bind"/>
    <property type="match status" value="1"/>
</dbReference>
<comment type="similarity">
    <text evidence="2">Belongs to the NXF family.</text>
</comment>
<dbReference type="Pfam" id="PF22602">
    <property type="entry name" value="NXF_NTF2"/>
    <property type="match status" value="1"/>
</dbReference>
<dbReference type="PANTHER" id="PTHR10662:SF22">
    <property type="entry name" value="NUCLEAR RNA EXPORT FACTOR 1"/>
    <property type="match status" value="1"/>
</dbReference>
<feature type="domain" description="TAP-C" evidence="10">
    <location>
        <begin position="601"/>
        <end position="655"/>
    </location>
</feature>
<dbReference type="OrthoDB" id="25872at2759"/>
<keyword evidence="6" id="KW-0509">mRNA transport</keyword>
<dbReference type="InterPro" id="IPR032675">
    <property type="entry name" value="LRR_dom_sf"/>
</dbReference>
<dbReference type="Gene3D" id="1.10.8.10">
    <property type="entry name" value="DNA helicase RuvA subunit, C-terminal domain"/>
    <property type="match status" value="1"/>
</dbReference>
<proteinExistence type="inferred from homology"/>
<dbReference type="GO" id="GO:0003723">
    <property type="term" value="F:RNA binding"/>
    <property type="evidence" value="ECO:0007669"/>
    <property type="project" value="UniProtKB-KW"/>
</dbReference>
<dbReference type="PROSITE" id="PS50177">
    <property type="entry name" value="NTF2_DOMAIN"/>
    <property type="match status" value="1"/>
</dbReference>
<reference evidence="11" key="1">
    <citation type="submission" date="2022-01" db="UniProtKB">
        <authorList>
            <consortium name="EnsemblMetazoa"/>
        </authorList>
    </citation>
    <scope>IDENTIFICATION</scope>
</reference>
<dbReference type="InterPro" id="IPR032710">
    <property type="entry name" value="NTF2-like_dom_sf"/>
</dbReference>
<dbReference type="SUPFAM" id="SSF52058">
    <property type="entry name" value="L domain-like"/>
    <property type="match status" value="1"/>
</dbReference>
<dbReference type="InterPro" id="IPR005637">
    <property type="entry name" value="TAP_C_dom"/>
</dbReference>
<dbReference type="SMART" id="SM00804">
    <property type="entry name" value="TAP_C"/>
    <property type="match status" value="1"/>
</dbReference>
<dbReference type="Proteomes" id="UP000494040">
    <property type="component" value="Unassembled WGS sequence"/>
</dbReference>
<dbReference type="InterPro" id="IPR009060">
    <property type="entry name" value="UBA-like_sf"/>
</dbReference>
<dbReference type="FunFam" id="3.80.10.10:FF:000384">
    <property type="entry name" value="Nuclear RNA export factor 1"/>
    <property type="match status" value="1"/>
</dbReference>
<dbReference type="InterPro" id="IPR030217">
    <property type="entry name" value="NXF_fam"/>
</dbReference>
<evidence type="ECO:0000256" key="5">
    <source>
        <dbReference type="ARBA" id="ARBA00022737"/>
    </source>
</evidence>
<dbReference type="SUPFAM" id="SSF54928">
    <property type="entry name" value="RNA-binding domain, RBD"/>
    <property type="match status" value="1"/>
</dbReference>
<dbReference type="GO" id="GO:0005654">
    <property type="term" value="C:nucleoplasm"/>
    <property type="evidence" value="ECO:0007669"/>
    <property type="project" value="UniProtKB-SubCell"/>
</dbReference>
<dbReference type="CDD" id="cd14342">
    <property type="entry name" value="UBA_TAP-C"/>
    <property type="match status" value="1"/>
</dbReference>
<dbReference type="PANTHER" id="PTHR10662">
    <property type="entry name" value="NUCLEAR RNA EXPORT FACTOR"/>
    <property type="match status" value="1"/>
</dbReference>
<keyword evidence="12" id="KW-1185">Reference proteome</keyword>
<dbReference type="PROSITE" id="PS51281">
    <property type="entry name" value="TAP_C"/>
    <property type="match status" value="1"/>
</dbReference>
<dbReference type="InterPro" id="IPR001611">
    <property type="entry name" value="Leu-rich_rpt"/>
</dbReference>
<evidence type="ECO:0000259" key="9">
    <source>
        <dbReference type="PROSITE" id="PS50177"/>
    </source>
</evidence>
<comment type="subcellular location">
    <subcellularLocation>
        <location evidence="1">Nucleus</location>
        <location evidence="1">Nucleoplasm</location>
    </subcellularLocation>
</comment>
<evidence type="ECO:0000256" key="6">
    <source>
        <dbReference type="ARBA" id="ARBA00022816"/>
    </source>
</evidence>
<evidence type="ECO:0008006" key="13">
    <source>
        <dbReference type="Google" id="ProtNLM"/>
    </source>
</evidence>
<dbReference type="AlphaFoldDB" id="A0A8I6RCC2"/>
<dbReference type="InterPro" id="IPR035979">
    <property type="entry name" value="RBD_domain_sf"/>
</dbReference>
<dbReference type="Gene3D" id="3.10.450.50">
    <property type="match status" value="1"/>
</dbReference>
<evidence type="ECO:0000256" key="3">
    <source>
        <dbReference type="ARBA" id="ARBA00022448"/>
    </source>
</evidence>
<dbReference type="KEGG" id="clec:106662803"/>
<evidence type="ECO:0000313" key="12">
    <source>
        <dbReference type="Proteomes" id="UP000494040"/>
    </source>
</evidence>
<evidence type="ECO:0000256" key="7">
    <source>
        <dbReference type="ARBA" id="ARBA00022884"/>
    </source>
</evidence>
<evidence type="ECO:0000256" key="2">
    <source>
        <dbReference type="ARBA" id="ARBA00009285"/>
    </source>
</evidence>
<dbReference type="GO" id="GO:0016973">
    <property type="term" value="P:poly(A)+ mRNA export from nucleus"/>
    <property type="evidence" value="ECO:0007669"/>
    <property type="project" value="TreeGrafter"/>
</dbReference>
<dbReference type="Pfam" id="PF03943">
    <property type="entry name" value="TAP_C"/>
    <property type="match status" value="1"/>
</dbReference>
<dbReference type="SUPFAM" id="SSF46934">
    <property type="entry name" value="UBA-like"/>
    <property type="match status" value="1"/>
</dbReference>
<dbReference type="InterPro" id="IPR002075">
    <property type="entry name" value="NTF2_dom"/>
</dbReference>
<keyword evidence="3" id="KW-0813">Transport</keyword>
<dbReference type="GO" id="GO:0005737">
    <property type="term" value="C:cytoplasm"/>
    <property type="evidence" value="ECO:0007669"/>
    <property type="project" value="InterPro"/>
</dbReference>
<keyword evidence="5" id="KW-0677">Repeat</keyword>
<dbReference type="InterPro" id="IPR057125">
    <property type="entry name" value="NXF1/2/3/5-like_LRR"/>
</dbReference>
<dbReference type="Gene3D" id="3.80.10.10">
    <property type="entry name" value="Ribonuclease Inhibitor"/>
    <property type="match status" value="1"/>
</dbReference>
<evidence type="ECO:0000313" key="11">
    <source>
        <dbReference type="EnsemblMetazoa" id="XP_014242639.1"/>
    </source>
</evidence>
<sequence>MGKGKTKRNARYEDFRRYDSFEHDDRKEHDVIRRVSFKNTKMSNRKFRSWKNFDDFMKDTDIEMITDSRGSKSDRLFLRSGRESMDKKQAETIDTNLFLSKSNPCRIKQRRCYFKINANNSKGDGRRANRRRTLPDNGVNWFKVEIYYGNRYGKDYLLKLLSNYIKPTPLLPMNYKVGRDGTSFVVDDRVTAEDLLNADKRITVTDGRKLSIRVRPYTPILEIDTKIIEMMKKVMSTRYSAYQKSLDLSKFHSDPILLAENMFCPLSRSNVMMNAIDIISDSIPDVTAIDMSYNKIQQLDIIKTVFDKLPHLKSLSLSHNRIRDIRQLDTLKGMNLEEVNLDGNPLCAKYQNHEEYVRAVRQRFPKVIKLDGLNLPPPILFDTGEDETKLPSSKPSFMCDPGNGMNISKMFLERYYQIYDSDDRTMLLEAYHDDAQFSYDCCSSMLDQSDTQLSSYLHNSRNLFRVSNVEKRVRLLKKGKLHIIEHLKTMSKTQHDPSSFVVDLVLFSPELIQLNVCGLFKERDKTNTTVKYFSRVFIIIPVGTGFCIINEQLTILPASTEQLRKIAKVKDAPPVAVSPVAGVSSSVCHPSAISPAQMDVTTKQAMVIRLSNHTGMNLMWSEKCLNETEWNYDQAVFSFSELQKTGAVPAEAFVK</sequence>
<feature type="domain" description="NTF2" evidence="9">
    <location>
        <begin position="407"/>
        <end position="555"/>
    </location>
</feature>
<evidence type="ECO:0000256" key="1">
    <source>
        <dbReference type="ARBA" id="ARBA00004642"/>
    </source>
</evidence>
<protein>
    <recommendedName>
        <fullName evidence="13">Nuclear RNA export factor 1</fullName>
    </recommendedName>
</protein>
<dbReference type="FunFam" id="1.10.8.10:FF:000018">
    <property type="entry name" value="Nuclear RNA export factor 1"/>
    <property type="match status" value="1"/>
</dbReference>
<dbReference type="SUPFAM" id="SSF54427">
    <property type="entry name" value="NTF2-like"/>
    <property type="match status" value="1"/>
</dbReference>
<dbReference type="OMA" id="YGGHEAW"/>
<dbReference type="Gene3D" id="3.30.70.330">
    <property type="match status" value="1"/>
</dbReference>
<dbReference type="EnsemblMetazoa" id="XM_014387154.2">
    <property type="protein sequence ID" value="XP_014242640.1"/>
    <property type="gene ID" value="LOC106662803"/>
</dbReference>
<dbReference type="GO" id="GO:0005635">
    <property type="term" value="C:nuclear envelope"/>
    <property type="evidence" value="ECO:0007669"/>
    <property type="project" value="UniProtKB-ARBA"/>
</dbReference>
<evidence type="ECO:0000256" key="8">
    <source>
        <dbReference type="ARBA" id="ARBA00023242"/>
    </source>
</evidence>
<keyword evidence="8" id="KW-0539">Nucleus</keyword>
<dbReference type="Pfam" id="PF24048">
    <property type="entry name" value="LRR_NXF1-5"/>
    <property type="match status" value="1"/>
</dbReference>
<dbReference type="PROSITE" id="PS51450">
    <property type="entry name" value="LRR"/>
    <property type="match status" value="1"/>
</dbReference>
<name>A0A8I6RCC2_CIMLE</name>
<keyword evidence="7" id="KW-0694">RNA-binding</keyword>
<keyword evidence="4" id="KW-0433">Leucine-rich repeat</keyword>
<accession>A0A8I6RCC2</accession>
<organism evidence="11 12">
    <name type="scientific">Cimex lectularius</name>
    <name type="common">Bed bug</name>
    <name type="synonym">Acanthia lectularia</name>
    <dbReference type="NCBI Taxonomy" id="79782"/>
    <lineage>
        <taxon>Eukaryota</taxon>
        <taxon>Metazoa</taxon>
        <taxon>Ecdysozoa</taxon>
        <taxon>Arthropoda</taxon>
        <taxon>Hexapoda</taxon>
        <taxon>Insecta</taxon>
        <taxon>Pterygota</taxon>
        <taxon>Neoptera</taxon>
        <taxon>Paraneoptera</taxon>
        <taxon>Hemiptera</taxon>
        <taxon>Heteroptera</taxon>
        <taxon>Panheteroptera</taxon>
        <taxon>Cimicomorpha</taxon>
        <taxon>Cimicidae</taxon>
        <taxon>Cimex</taxon>
    </lineage>
</organism>
<dbReference type="InterPro" id="IPR018222">
    <property type="entry name" value="Nuclear_transport_factor_2_euk"/>
</dbReference>
<dbReference type="InterPro" id="IPR015245">
    <property type="entry name" value="Tap_RNA-bd"/>
</dbReference>